<organism evidence="3 4">
    <name type="scientific">Deinococcus hohokamensis</name>
    <dbReference type="NCBI Taxonomy" id="309883"/>
    <lineage>
        <taxon>Bacteria</taxon>
        <taxon>Thermotogati</taxon>
        <taxon>Deinococcota</taxon>
        <taxon>Deinococci</taxon>
        <taxon>Deinococcales</taxon>
        <taxon>Deinococcaceae</taxon>
        <taxon>Deinococcus</taxon>
    </lineage>
</organism>
<feature type="compositionally biased region" description="Low complexity" evidence="1">
    <location>
        <begin position="36"/>
        <end position="56"/>
    </location>
</feature>
<dbReference type="Proteomes" id="UP001595952">
    <property type="component" value="Unassembled WGS sequence"/>
</dbReference>
<dbReference type="RefSeq" id="WP_380062332.1">
    <property type="nucleotide sequence ID" value="NZ_JBHSEI010000010.1"/>
</dbReference>
<evidence type="ECO:0000256" key="2">
    <source>
        <dbReference type="SAM" id="SignalP"/>
    </source>
</evidence>
<evidence type="ECO:0000256" key="1">
    <source>
        <dbReference type="SAM" id="MobiDB-lite"/>
    </source>
</evidence>
<protein>
    <submittedName>
        <fullName evidence="3">Uncharacterized protein</fullName>
    </submittedName>
</protein>
<reference evidence="4" key="1">
    <citation type="journal article" date="2019" name="Int. J. Syst. Evol. Microbiol.">
        <title>The Global Catalogue of Microorganisms (GCM) 10K type strain sequencing project: providing services to taxonomists for standard genome sequencing and annotation.</title>
        <authorList>
            <consortium name="The Broad Institute Genomics Platform"/>
            <consortium name="The Broad Institute Genome Sequencing Center for Infectious Disease"/>
            <person name="Wu L."/>
            <person name="Ma J."/>
        </authorList>
    </citation>
    <scope>NUCLEOTIDE SEQUENCE [LARGE SCALE GENOMIC DNA]</scope>
    <source>
        <strain evidence="4">CCUG 55995</strain>
    </source>
</reference>
<feature type="region of interest" description="Disordered" evidence="1">
    <location>
        <begin position="246"/>
        <end position="279"/>
    </location>
</feature>
<name>A0ABV9IBS3_9DEIO</name>
<comment type="caution">
    <text evidence="3">The sequence shown here is derived from an EMBL/GenBank/DDBJ whole genome shotgun (WGS) entry which is preliminary data.</text>
</comment>
<gene>
    <name evidence="3" type="ORF">ACFO0D_13435</name>
</gene>
<feature type="compositionally biased region" description="Gly residues" evidence="1">
    <location>
        <begin position="246"/>
        <end position="268"/>
    </location>
</feature>
<keyword evidence="4" id="KW-1185">Reference proteome</keyword>
<accession>A0ABV9IBS3</accession>
<proteinExistence type="predicted"/>
<keyword evidence="2" id="KW-0732">Signal</keyword>
<evidence type="ECO:0000313" key="4">
    <source>
        <dbReference type="Proteomes" id="UP001595952"/>
    </source>
</evidence>
<feature type="chain" id="PRO_5047500332" evidence="2">
    <location>
        <begin position="27"/>
        <end position="279"/>
    </location>
</feature>
<evidence type="ECO:0000313" key="3">
    <source>
        <dbReference type="EMBL" id="MFC4639338.1"/>
    </source>
</evidence>
<feature type="signal peptide" evidence="2">
    <location>
        <begin position="1"/>
        <end position="26"/>
    </location>
</feature>
<feature type="region of interest" description="Disordered" evidence="1">
    <location>
        <begin position="34"/>
        <end position="57"/>
    </location>
</feature>
<sequence>MKRKTTLNLPLIALASLPLTVGLVFAQSTAAPQRVQPAQPGTGQTSPQTTPTAPGTRQVQSTNYADVFLQKLAAGLGLTVDRLRSAALDAGGATLDQAVKAGDLTSDQAAEMKGRLNTEPFALGGGRFGGPGGRHGGRGGFGQERGGSAGPAIAAAVAKALGLTEQALLEQLRTGQTVAQLAQSRGVSTAALRTAALAALKQALADDVKAGRLTQAQADQALAQAQADTTFGLNFGGHRGGMGGHGFGGRGGFGGQMNGPGAPAGTGTQGTLSGNTTQS</sequence>
<dbReference type="EMBL" id="JBHSEI010000010">
    <property type="protein sequence ID" value="MFC4639338.1"/>
    <property type="molecule type" value="Genomic_DNA"/>
</dbReference>